<dbReference type="EMBL" id="JAZGQO010000018">
    <property type="protein sequence ID" value="KAK6167585.1"/>
    <property type="molecule type" value="Genomic_DNA"/>
</dbReference>
<reference evidence="2 3" key="1">
    <citation type="submission" date="2024-01" db="EMBL/GenBank/DDBJ databases">
        <title>The genome of the rayed Mediterranean limpet Patella caerulea (Linnaeus, 1758).</title>
        <authorList>
            <person name="Anh-Thu Weber A."/>
            <person name="Halstead-Nussloch G."/>
        </authorList>
    </citation>
    <scope>NUCLEOTIDE SEQUENCE [LARGE SCALE GENOMIC DNA]</scope>
    <source>
        <strain evidence="2">AATW-2023a</strain>
        <tissue evidence="2">Whole specimen</tissue>
    </source>
</reference>
<accession>A0AAN8J4B2</accession>
<feature type="compositionally biased region" description="Basic and acidic residues" evidence="1">
    <location>
        <begin position="190"/>
        <end position="204"/>
    </location>
</feature>
<keyword evidence="3" id="KW-1185">Reference proteome</keyword>
<dbReference type="InterPro" id="IPR017025">
    <property type="entry name" value="Cancer-assoc_antigen_RCAS1"/>
</dbReference>
<evidence type="ECO:0000256" key="1">
    <source>
        <dbReference type="SAM" id="MobiDB-lite"/>
    </source>
</evidence>
<proteinExistence type="predicted"/>
<gene>
    <name evidence="2" type="ORF">SNE40_021576</name>
</gene>
<organism evidence="2 3">
    <name type="scientific">Patella caerulea</name>
    <name type="common">Rayed Mediterranean limpet</name>
    <dbReference type="NCBI Taxonomy" id="87958"/>
    <lineage>
        <taxon>Eukaryota</taxon>
        <taxon>Metazoa</taxon>
        <taxon>Spiralia</taxon>
        <taxon>Lophotrochozoa</taxon>
        <taxon>Mollusca</taxon>
        <taxon>Gastropoda</taxon>
        <taxon>Patellogastropoda</taxon>
        <taxon>Patelloidea</taxon>
        <taxon>Patellidae</taxon>
        <taxon>Patella</taxon>
    </lineage>
</organism>
<feature type="region of interest" description="Disordered" evidence="1">
    <location>
        <begin position="181"/>
        <end position="204"/>
    </location>
</feature>
<protein>
    <recommendedName>
        <fullName evidence="4">Receptor-binding cancer antigen</fullName>
    </recommendedName>
</protein>
<comment type="caution">
    <text evidence="2">The sequence shown here is derived from an EMBL/GenBank/DDBJ whole genome shotgun (WGS) entry which is preliminary data.</text>
</comment>
<dbReference type="PANTHER" id="PTHR15208:SF2">
    <property type="entry name" value="RECEPTOR-BINDING CANCER ANTIGEN EXPRESSED ON SISO CELLS"/>
    <property type="match status" value="1"/>
</dbReference>
<dbReference type="Proteomes" id="UP001347796">
    <property type="component" value="Unassembled WGS sequence"/>
</dbReference>
<evidence type="ECO:0008006" key="4">
    <source>
        <dbReference type="Google" id="ProtNLM"/>
    </source>
</evidence>
<evidence type="ECO:0000313" key="2">
    <source>
        <dbReference type="EMBL" id="KAK6167585.1"/>
    </source>
</evidence>
<dbReference type="GO" id="GO:0030141">
    <property type="term" value="C:secretory granule"/>
    <property type="evidence" value="ECO:0007669"/>
    <property type="project" value="TreeGrafter"/>
</dbReference>
<evidence type="ECO:0000313" key="3">
    <source>
        <dbReference type="Proteomes" id="UP001347796"/>
    </source>
</evidence>
<dbReference type="AlphaFoldDB" id="A0AAN8J4B2"/>
<sequence>MKALLNIIRSLFNLIRYLLSPLKRAVCRRRRSSDSDFSTPMGMIDSNSMSIDMTQSYPSNSDIQMESWDSWGDQSSNHYSKTQQHINDYRNNLQKEEPVPEPEPDYFGGMEPSLKKTQKIVIKKRGDNPVNKTAISNRLAMVSDIPMQGSELDTWEDENSAWDQVGEEDLSYEAEAAIKEKRRAERHQRHLEQQKRKLEKESRLGRKDRDIVAVKLS</sequence>
<dbReference type="PIRSF" id="PIRSF034247">
    <property type="entry name" value="RCAS1"/>
    <property type="match status" value="1"/>
</dbReference>
<dbReference type="PANTHER" id="PTHR15208">
    <property type="entry name" value="RECEPTOR-BINDING CANCER ANTIGEN EXPRESSED ON SISO CELLS CANCER ASSOCIATED SURFACE ANTIGEN RCAS1 ESTROGEN RECEPTOR-BINDING FRAGMENT- ASSOCIATED GENE 9 PROTEIN"/>
    <property type="match status" value="1"/>
</dbReference>
<name>A0AAN8J4B2_PATCE</name>